<name>A0ABR1NAQ4_9PEZI</name>
<dbReference type="SUPFAM" id="SSF51735">
    <property type="entry name" value="NAD(P)-binding Rossmann-fold domains"/>
    <property type="match status" value="1"/>
</dbReference>
<dbReference type="Gene3D" id="3.40.50.720">
    <property type="entry name" value="NAD(P)-binding Rossmann-like Domain"/>
    <property type="match status" value="1"/>
</dbReference>
<dbReference type="EMBL" id="JBBPBF010000012">
    <property type="protein sequence ID" value="KAK7611909.1"/>
    <property type="molecule type" value="Genomic_DNA"/>
</dbReference>
<dbReference type="InterPro" id="IPR045312">
    <property type="entry name" value="PCBER-like"/>
</dbReference>
<keyword evidence="5" id="KW-1185">Reference proteome</keyword>
<dbReference type="PANTHER" id="PTHR47706:SF9">
    <property type="entry name" value="NMRA-LIKE DOMAIN-CONTAINING PROTEIN-RELATED"/>
    <property type="match status" value="1"/>
</dbReference>
<evidence type="ECO:0000313" key="4">
    <source>
        <dbReference type="EMBL" id="KAK7611909.1"/>
    </source>
</evidence>
<evidence type="ECO:0000256" key="1">
    <source>
        <dbReference type="ARBA" id="ARBA00022857"/>
    </source>
</evidence>
<dbReference type="CDD" id="cd05259">
    <property type="entry name" value="PCBER_SDR_a"/>
    <property type="match status" value="1"/>
</dbReference>
<evidence type="ECO:0000313" key="5">
    <source>
        <dbReference type="Proteomes" id="UP001367316"/>
    </source>
</evidence>
<organism evidence="4 5">
    <name type="scientific">Phyllosticta paracitricarpa</name>
    <dbReference type="NCBI Taxonomy" id="2016321"/>
    <lineage>
        <taxon>Eukaryota</taxon>
        <taxon>Fungi</taxon>
        <taxon>Dikarya</taxon>
        <taxon>Ascomycota</taxon>
        <taxon>Pezizomycotina</taxon>
        <taxon>Dothideomycetes</taxon>
        <taxon>Dothideomycetes incertae sedis</taxon>
        <taxon>Botryosphaeriales</taxon>
        <taxon>Phyllostictaceae</taxon>
        <taxon>Phyllosticta</taxon>
    </lineage>
</organism>
<dbReference type="InterPro" id="IPR036291">
    <property type="entry name" value="NAD(P)-bd_dom_sf"/>
</dbReference>
<dbReference type="Proteomes" id="UP001367316">
    <property type="component" value="Unassembled WGS sequence"/>
</dbReference>
<reference evidence="4 5" key="1">
    <citation type="submission" date="2024-04" db="EMBL/GenBank/DDBJ databases">
        <title>Phyllosticta paracitricarpa is synonymous to the EU quarantine fungus P. citricarpa based on phylogenomic analyses.</title>
        <authorList>
            <consortium name="Lawrence Berkeley National Laboratory"/>
            <person name="Van ingen-buijs V.A."/>
            <person name="Van westerhoven A.C."/>
            <person name="Haridas S."/>
            <person name="Skiadas P."/>
            <person name="Martin F."/>
            <person name="Groenewald J.Z."/>
            <person name="Crous P.W."/>
            <person name="Seidl M.F."/>
        </authorList>
    </citation>
    <scope>NUCLEOTIDE SEQUENCE [LARGE SCALE GENOMIC DNA]</scope>
    <source>
        <strain evidence="4 5">CBS 141358</strain>
    </source>
</reference>
<protein>
    <recommendedName>
        <fullName evidence="3">NmrA-like domain-containing protein</fullName>
    </recommendedName>
</protein>
<comment type="caution">
    <text evidence="4">The sequence shown here is derived from an EMBL/GenBank/DDBJ whole genome shotgun (WGS) entry which is preliminary data.</text>
</comment>
<dbReference type="InterPro" id="IPR008030">
    <property type="entry name" value="NmrA-like"/>
</dbReference>
<keyword evidence="2" id="KW-0560">Oxidoreductase</keyword>
<evidence type="ECO:0000256" key="2">
    <source>
        <dbReference type="ARBA" id="ARBA00023002"/>
    </source>
</evidence>
<gene>
    <name evidence="4" type="ORF">JOL62DRAFT_572148</name>
</gene>
<feature type="domain" description="NmrA-like" evidence="3">
    <location>
        <begin position="6"/>
        <end position="230"/>
    </location>
</feature>
<evidence type="ECO:0000259" key="3">
    <source>
        <dbReference type="Pfam" id="PF05368"/>
    </source>
</evidence>
<keyword evidence="1" id="KW-0521">NADP</keyword>
<dbReference type="Pfam" id="PF05368">
    <property type="entry name" value="NmrA"/>
    <property type="match status" value="1"/>
</dbReference>
<proteinExistence type="predicted"/>
<dbReference type="InterPro" id="IPR051609">
    <property type="entry name" value="NmrA/Isoflavone_reductase-like"/>
</dbReference>
<sequence length="306" mass="32990">MSTPIKNVVLVGASGNLGPVVLKEFLDSPLNVTVLTRTGSKATFPPNVKTVQSEYTHDALASVFKSASADAIVSMVGDPAVQTPLIDAAITAGVKRFVPSEFGCNTSDPNVTATVPILAPKCHTAEYLRTKQDSISWTSLITGLFFDWGLHVGFLGFDIGAATMRRWDGGETRWSTTNLKTVGRALVNLLTKPEAYDATANRYVFVESHRVTQNELKAALEKATGKTFSVVEEVDGEQRIKTVNEALAKGDFSTVMDLILAVMIGKKTAYGLWESNSNQLLGVQDKNLDEDVKDIVQALKGPSPNL</sequence>
<accession>A0ABR1NAQ4</accession>
<dbReference type="PANTHER" id="PTHR47706">
    <property type="entry name" value="NMRA-LIKE FAMILY PROTEIN"/>
    <property type="match status" value="1"/>
</dbReference>